<protein>
    <submittedName>
        <fullName evidence="3">Tetratricopeptide repeat protein</fullName>
    </submittedName>
</protein>
<dbReference type="PROSITE" id="PS50005">
    <property type="entry name" value="TPR"/>
    <property type="match status" value="1"/>
</dbReference>
<gene>
    <name evidence="3" type="ORF">FA048_08405</name>
</gene>
<dbReference type="OrthoDB" id="739506at2"/>
<sequence>MKKLLLSILIVGSATLANAQKSEVAEAKKKWDIYGITANKQAFDKSMTALNSGLTNTDNAIANEKSKILPDAWSYRALFASAIALTDSVDLANSIAKQKIAEEAIEKAKSLDAKNSEKENIDLAKINIRNAISARAIRAYNKKDYKAALSSFKELLVLNPSDTSTYMNAGLVAKMDGNYEESVKNFKKMIEFNVPDAKNYYAEIIGITLTNLKDTTAGLGIIKEALAKYPNEGDFIAAETDIYIAKGDIAKSQESLSKLIATNPKNALYQYLMGNTYFNKALFVQKERDKLDQKKVKEYNAETAKVVALIDQSIPFYKKALEIDANHAPTLDILTKIYAFKGDTKSYDEIKKRLDAIPAKN</sequence>
<comment type="caution">
    <text evidence="3">The sequence shown here is derived from an EMBL/GenBank/DDBJ whole genome shotgun (WGS) entry which is preliminary data.</text>
</comment>
<accession>A0A4U1CWA3</accession>
<evidence type="ECO:0000313" key="3">
    <source>
        <dbReference type="EMBL" id="TKC10208.1"/>
    </source>
</evidence>
<dbReference type="EMBL" id="SWBR01000002">
    <property type="protein sequence ID" value="TKC10208.1"/>
    <property type="molecule type" value="Genomic_DNA"/>
</dbReference>
<organism evidence="3 4">
    <name type="scientific">Pedobacter polaris</name>
    <dbReference type="NCBI Taxonomy" id="2571273"/>
    <lineage>
        <taxon>Bacteria</taxon>
        <taxon>Pseudomonadati</taxon>
        <taxon>Bacteroidota</taxon>
        <taxon>Sphingobacteriia</taxon>
        <taxon>Sphingobacteriales</taxon>
        <taxon>Sphingobacteriaceae</taxon>
        <taxon>Pedobacter</taxon>
    </lineage>
</organism>
<name>A0A4U1CWA3_9SPHI</name>
<evidence type="ECO:0000313" key="4">
    <source>
        <dbReference type="Proteomes" id="UP000309488"/>
    </source>
</evidence>
<proteinExistence type="predicted"/>
<keyword evidence="4" id="KW-1185">Reference proteome</keyword>
<dbReference type="InterPro" id="IPR019734">
    <property type="entry name" value="TPR_rpt"/>
</dbReference>
<dbReference type="Gene3D" id="1.25.40.10">
    <property type="entry name" value="Tetratricopeptide repeat domain"/>
    <property type="match status" value="1"/>
</dbReference>
<evidence type="ECO:0000256" key="2">
    <source>
        <dbReference type="SAM" id="SignalP"/>
    </source>
</evidence>
<dbReference type="RefSeq" id="WP_136839816.1">
    <property type="nucleotide sequence ID" value="NZ_SWBR01000002.1"/>
</dbReference>
<keyword evidence="2" id="KW-0732">Signal</keyword>
<feature type="signal peptide" evidence="2">
    <location>
        <begin position="1"/>
        <end position="19"/>
    </location>
</feature>
<keyword evidence="1" id="KW-0802">TPR repeat</keyword>
<dbReference type="InterPro" id="IPR011990">
    <property type="entry name" value="TPR-like_helical_dom_sf"/>
</dbReference>
<evidence type="ECO:0000256" key="1">
    <source>
        <dbReference type="PROSITE-ProRule" id="PRU00339"/>
    </source>
</evidence>
<dbReference type="SUPFAM" id="SSF48452">
    <property type="entry name" value="TPR-like"/>
    <property type="match status" value="1"/>
</dbReference>
<dbReference type="AlphaFoldDB" id="A0A4U1CWA3"/>
<dbReference type="Proteomes" id="UP000309488">
    <property type="component" value="Unassembled WGS sequence"/>
</dbReference>
<reference evidence="3 4" key="1">
    <citation type="submission" date="2019-04" db="EMBL/GenBank/DDBJ databases">
        <title>Pedobacter sp. RP-3-22 sp. nov., isolated from Arctic soil.</title>
        <authorList>
            <person name="Dahal R.H."/>
            <person name="Kim D.-U."/>
        </authorList>
    </citation>
    <scope>NUCLEOTIDE SEQUENCE [LARGE SCALE GENOMIC DNA]</scope>
    <source>
        <strain evidence="3 4">RP-3-22</strain>
    </source>
</reference>
<feature type="chain" id="PRO_5020439438" evidence="2">
    <location>
        <begin position="20"/>
        <end position="361"/>
    </location>
</feature>
<feature type="repeat" description="TPR" evidence="1">
    <location>
        <begin position="163"/>
        <end position="196"/>
    </location>
</feature>